<evidence type="ECO:0000313" key="1">
    <source>
        <dbReference type="EMBL" id="GGF75922.1"/>
    </source>
</evidence>
<dbReference type="AlphaFoldDB" id="A0A917C7F5"/>
<organism evidence="1 2">
    <name type="scientific">Terasakiella brassicae</name>
    <dbReference type="NCBI Taxonomy" id="1634917"/>
    <lineage>
        <taxon>Bacteria</taxon>
        <taxon>Pseudomonadati</taxon>
        <taxon>Pseudomonadota</taxon>
        <taxon>Alphaproteobacteria</taxon>
        <taxon>Rhodospirillales</taxon>
        <taxon>Terasakiellaceae</taxon>
        <taxon>Terasakiella</taxon>
    </lineage>
</organism>
<keyword evidence="2" id="KW-1185">Reference proteome</keyword>
<dbReference type="EMBL" id="BMHV01000043">
    <property type="protein sequence ID" value="GGF75922.1"/>
    <property type="molecule type" value="Genomic_DNA"/>
</dbReference>
<accession>A0A917C7F5</accession>
<gene>
    <name evidence="1" type="ORF">GCM10011332_32380</name>
</gene>
<reference evidence="1" key="2">
    <citation type="submission" date="2020-09" db="EMBL/GenBank/DDBJ databases">
        <authorList>
            <person name="Sun Q."/>
            <person name="Zhou Y."/>
        </authorList>
    </citation>
    <scope>NUCLEOTIDE SEQUENCE</scope>
    <source>
        <strain evidence="1">CGMCC 1.15254</strain>
    </source>
</reference>
<protein>
    <submittedName>
        <fullName evidence="1">Uncharacterized protein</fullName>
    </submittedName>
</protein>
<evidence type="ECO:0000313" key="2">
    <source>
        <dbReference type="Proteomes" id="UP000632498"/>
    </source>
</evidence>
<dbReference type="Proteomes" id="UP000632498">
    <property type="component" value="Unassembled WGS sequence"/>
</dbReference>
<reference evidence="1" key="1">
    <citation type="journal article" date="2014" name="Int. J. Syst. Evol. Microbiol.">
        <title>Complete genome sequence of Corynebacterium casei LMG S-19264T (=DSM 44701T), isolated from a smear-ripened cheese.</title>
        <authorList>
            <consortium name="US DOE Joint Genome Institute (JGI-PGF)"/>
            <person name="Walter F."/>
            <person name="Albersmeier A."/>
            <person name="Kalinowski J."/>
            <person name="Ruckert C."/>
        </authorList>
    </citation>
    <scope>NUCLEOTIDE SEQUENCE</scope>
    <source>
        <strain evidence="1">CGMCC 1.15254</strain>
    </source>
</reference>
<dbReference type="RefSeq" id="WP_188667143.1">
    <property type="nucleotide sequence ID" value="NZ_BMHV01000043.1"/>
</dbReference>
<sequence>MLQGAAISLFRSFSSQKCGDGSKQKVMHDNHLFLLSVCFVIMVKTAYYIRSYQQVGLPSPMDLNDQQNYSVNRWRLHNRQYIVSSNSTFLEAPRKSDTDNRPELKRALKWCRTQVEMNQKCALIYVDLKLPFDEAQMENIITQAQDEIEVIPVPHIRKPGGGWQKQAREASLNKRVSKNEENYHNARFLIEHLDWKHNEELHAYAAMANFYGLRFDESGKNYIDLNSQDITAKDVLIGRFRRIKENWSNSEVFKEFFDEKDGWLFSENYNQKEVLKFINANGLKTPNGASGNWERNKIRNVRSRFKRSLEFIDPKMKEISSENIEKSCMWYFALHKENLVNVHHFLMQPQLSFQERKSLIEISKTQGLEEIVEELYSIFKRRNF</sequence>
<proteinExistence type="predicted"/>
<comment type="caution">
    <text evidence="1">The sequence shown here is derived from an EMBL/GenBank/DDBJ whole genome shotgun (WGS) entry which is preliminary data.</text>
</comment>
<name>A0A917C7F5_9PROT</name>